<dbReference type="SUPFAM" id="SSF51735">
    <property type="entry name" value="NAD(P)-binding Rossmann-fold domains"/>
    <property type="match status" value="1"/>
</dbReference>
<proteinExistence type="predicted"/>
<protein>
    <submittedName>
        <fullName evidence="2">Dihydrodipicolinate reductase</fullName>
    </submittedName>
</protein>
<gene>
    <name evidence="2" type="ORF">R4315_05330</name>
</gene>
<feature type="domain" description="2,4-diaminopentanoate dehydrogenase C-terminal" evidence="1">
    <location>
        <begin position="138"/>
        <end position="334"/>
    </location>
</feature>
<organism evidence="2 3">
    <name type="scientific">Rhodococcus oxybenzonivorans</name>
    <dbReference type="NCBI Taxonomy" id="1990687"/>
    <lineage>
        <taxon>Bacteria</taxon>
        <taxon>Bacillati</taxon>
        <taxon>Actinomycetota</taxon>
        <taxon>Actinomycetes</taxon>
        <taxon>Mycobacteriales</taxon>
        <taxon>Nocardiaceae</taxon>
        <taxon>Rhodococcus</taxon>
    </lineage>
</organism>
<name>A0AAE4UWT9_9NOCA</name>
<comment type="caution">
    <text evidence="2">The sequence shown here is derived from an EMBL/GenBank/DDBJ whole genome shotgun (WGS) entry which is preliminary data.</text>
</comment>
<dbReference type="AlphaFoldDB" id="A0AAE4UWT9"/>
<dbReference type="InterPro" id="IPR036291">
    <property type="entry name" value="NAD(P)-bd_dom_sf"/>
</dbReference>
<accession>A0AAE4UWT9</accession>
<dbReference type="CDD" id="cd24146">
    <property type="entry name" value="nat-AmDH_N_like"/>
    <property type="match status" value="1"/>
</dbReference>
<dbReference type="Gene3D" id="3.40.50.720">
    <property type="entry name" value="NAD(P)-binding Rossmann-like Domain"/>
    <property type="match status" value="1"/>
</dbReference>
<evidence type="ECO:0000313" key="2">
    <source>
        <dbReference type="EMBL" id="MDV7263974.1"/>
    </source>
</evidence>
<sequence length="347" mass="36478">MRTTSVVLVGLGSVGVDVGRTLCRRDDCVVVGALDIQPAMHGRDVGAVLGVDGRQGVVVGSIDALPRADVAFVATTSFVEPIEPLITELLSHGYNVVSICEELGYPAHAHPEFSARVDEVARVNGRSVVGTGCNPGMLMDTLPLLLSSLTQRVESVHIERATQMVHYGHILGKFGIGLTELEFAQAQDEGRVIGHVGFTESVAALASGLGWVLDTIEVDNPAPAFLTDSDRIGDHIIVAPGTIAAVRHAARGIRDGEPVIEVAIHFGFFEDGDPVVPGDRWLIEGEEQTLEFLAPRGLDSLQSTVAVASNAVTAIVDAMPGLRTMADLPVAAVASKGAHRIQSPTVA</sequence>
<evidence type="ECO:0000313" key="3">
    <source>
        <dbReference type="Proteomes" id="UP001185863"/>
    </source>
</evidence>
<dbReference type="Proteomes" id="UP001185863">
    <property type="component" value="Unassembled WGS sequence"/>
</dbReference>
<dbReference type="Pfam" id="PF19328">
    <property type="entry name" value="DAP_DH_C"/>
    <property type="match status" value="1"/>
</dbReference>
<reference evidence="2" key="1">
    <citation type="submission" date="2023-10" db="EMBL/GenBank/DDBJ databases">
        <title>Development of a sustainable strategy for remediation of hydrocarbon-contaminated territories based on the waste exchange concept.</title>
        <authorList>
            <person name="Krivoruchko A."/>
        </authorList>
    </citation>
    <scope>NUCLEOTIDE SEQUENCE</scope>
    <source>
        <strain evidence="2">IEGM 68</strain>
    </source>
</reference>
<dbReference type="InterPro" id="IPR045760">
    <property type="entry name" value="DAP_DH_C"/>
</dbReference>
<dbReference type="RefSeq" id="WP_213575287.1">
    <property type="nucleotide sequence ID" value="NZ_JAWLUP010000006.1"/>
</dbReference>
<evidence type="ECO:0000259" key="1">
    <source>
        <dbReference type="Pfam" id="PF19328"/>
    </source>
</evidence>
<dbReference type="EMBL" id="JAWLUP010000006">
    <property type="protein sequence ID" value="MDV7263974.1"/>
    <property type="molecule type" value="Genomic_DNA"/>
</dbReference>